<name>V2XZ53_9FIRM</name>
<organism evidence="1 2">
    <name type="scientific">Catonella morbi ATCC 51271</name>
    <dbReference type="NCBI Taxonomy" id="592026"/>
    <lineage>
        <taxon>Bacteria</taxon>
        <taxon>Bacillati</taxon>
        <taxon>Bacillota</taxon>
        <taxon>Clostridia</taxon>
        <taxon>Lachnospirales</taxon>
        <taxon>Lachnospiraceae</taxon>
        <taxon>Catonella</taxon>
    </lineage>
</organism>
<comment type="caution">
    <text evidence="1">The sequence shown here is derived from an EMBL/GenBank/DDBJ whole genome shotgun (WGS) entry which is preliminary data.</text>
</comment>
<dbReference type="EMBL" id="ACIL03000017">
    <property type="protein sequence ID" value="ESL02023.1"/>
    <property type="molecule type" value="Genomic_DNA"/>
</dbReference>
<evidence type="ECO:0000313" key="2">
    <source>
        <dbReference type="Proteomes" id="UP000018227"/>
    </source>
</evidence>
<dbReference type="STRING" id="592026.GCWU0000282_002842"/>
<proteinExistence type="predicted"/>
<dbReference type="HOGENOM" id="CLU_2697844_0_0_9"/>
<reference evidence="1 2" key="1">
    <citation type="submission" date="2013-06" db="EMBL/GenBank/DDBJ databases">
        <authorList>
            <person name="Weinstock G."/>
            <person name="Sodergren E."/>
            <person name="Clifton S."/>
            <person name="Fulton L."/>
            <person name="Fulton B."/>
            <person name="Courtney L."/>
            <person name="Fronick C."/>
            <person name="Harrison M."/>
            <person name="Strong C."/>
            <person name="Farmer C."/>
            <person name="Delahaunty K."/>
            <person name="Markovic C."/>
            <person name="Hall O."/>
            <person name="Minx P."/>
            <person name="Tomlinson C."/>
            <person name="Mitreva M."/>
            <person name="Nelson J."/>
            <person name="Hou S."/>
            <person name="Wollam A."/>
            <person name="Pepin K.H."/>
            <person name="Johnson M."/>
            <person name="Bhonagiri V."/>
            <person name="Nash W.E."/>
            <person name="Warren W."/>
            <person name="Chinwalla A."/>
            <person name="Mardis E.R."/>
            <person name="Wilson R.K."/>
        </authorList>
    </citation>
    <scope>NUCLEOTIDE SEQUENCE [LARGE SCALE GENOMIC DNA]</scope>
    <source>
        <strain evidence="1 2">ATCC 51271</strain>
    </source>
</reference>
<gene>
    <name evidence="1" type="ORF">GCWU0000282_002842</name>
</gene>
<accession>V2XZ53</accession>
<keyword evidence="2" id="KW-1185">Reference proteome</keyword>
<evidence type="ECO:0000313" key="1">
    <source>
        <dbReference type="EMBL" id="ESL02023.1"/>
    </source>
</evidence>
<sequence length="73" mass="8808">MMDNFNIFEQACKYISEKMCEFKDILNKPFCNNQNKCKRQIETVCCFFHILFKKIFLTFIKKNVIKSLINLSK</sequence>
<dbReference type="AlphaFoldDB" id="V2XZ53"/>
<dbReference type="Proteomes" id="UP000018227">
    <property type="component" value="Unassembled WGS sequence"/>
</dbReference>
<protein>
    <submittedName>
        <fullName evidence="1">Uncharacterized protein</fullName>
    </submittedName>
</protein>